<feature type="compositionally biased region" description="Basic and acidic residues" evidence="1">
    <location>
        <begin position="67"/>
        <end position="77"/>
    </location>
</feature>
<gene>
    <name evidence="2" type="ORF">AVDCRST_MAG85-3448</name>
</gene>
<feature type="compositionally biased region" description="Basic and acidic residues" evidence="1">
    <location>
        <begin position="102"/>
        <end position="116"/>
    </location>
</feature>
<feature type="compositionally biased region" description="Low complexity" evidence="1">
    <location>
        <begin position="19"/>
        <end position="28"/>
    </location>
</feature>
<organism evidence="2">
    <name type="scientific">uncultured Solirubrobacteraceae bacterium</name>
    <dbReference type="NCBI Taxonomy" id="1162706"/>
    <lineage>
        <taxon>Bacteria</taxon>
        <taxon>Bacillati</taxon>
        <taxon>Actinomycetota</taxon>
        <taxon>Thermoleophilia</taxon>
        <taxon>Solirubrobacterales</taxon>
        <taxon>Solirubrobacteraceae</taxon>
        <taxon>environmental samples</taxon>
    </lineage>
</organism>
<feature type="compositionally biased region" description="Basic residues" evidence="1">
    <location>
        <begin position="82"/>
        <end position="94"/>
    </location>
</feature>
<dbReference type="EMBL" id="CADCVT010000378">
    <property type="protein sequence ID" value="CAA9528394.1"/>
    <property type="molecule type" value="Genomic_DNA"/>
</dbReference>
<sequence>ARRPRGGDRADEAGGDGPQGARAPQGPRRPGRDARAGRAARGARGGRRRDRPRRRARRGPLLVPAQRSEDREARDVLPLRVPLRRRRRPRRRGRGGALDPVRGGRADAHLQGRARDGPTGARVPRL</sequence>
<name>A0A6J4TR62_9ACTN</name>
<feature type="non-terminal residue" evidence="2">
    <location>
        <position position="126"/>
    </location>
</feature>
<feature type="region of interest" description="Disordered" evidence="1">
    <location>
        <begin position="1"/>
        <end position="126"/>
    </location>
</feature>
<evidence type="ECO:0000256" key="1">
    <source>
        <dbReference type="SAM" id="MobiDB-lite"/>
    </source>
</evidence>
<accession>A0A6J4TR62</accession>
<evidence type="ECO:0000313" key="2">
    <source>
        <dbReference type="EMBL" id="CAA9528394.1"/>
    </source>
</evidence>
<feature type="compositionally biased region" description="Basic residues" evidence="1">
    <location>
        <begin position="44"/>
        <end position="58"/>
    </location>
</feature>
<feature type="non-terminal residue" evidence="2">
    <location>
        <position position="1"/>
    </location>
</feature>
<protein>
    <submittedName>
        <fullName evidence="2">Uncharacterized protein</fullName>
    </submittedName>
</protein>
<feature type="compositionally biased region" description="Basic and acidic residues" evidence="1">
    <location>
        <begin position="1"/>
        <end position="12"/>
    </location>
</feature>
<dbReference type="AlphaFoldDB" id="A0A6J4TR62"/>
<proteinExistence type="predicted"/>
<reference evidence="2" key="1">
    <citation type="submission" date="2020-02" db="EMBL/GenBank/DDBJ databases">
        <authorList>
            <person name="Meier V. D."/>
        </authorList>
    </citation>
    <scope>NUCLEOTIDE SEQUENCE</scope>
    <source>
        <strain evidence="2">AVDCRST_MAG85</strain>
    </source>
</reference>